<dbReference type="OrthoDB" id="1434865at2759"/>
<evidence type="ECO:0000313" key="1">
    <source>
        <dbReference type="EMBL" id="RDX75506.1"/>
    </source>
</evidence>
<protein>
    <submittedName>
        <fullName evidence="1">Uncharacterized protein</fullName>
    </submittedName>
</protein>
<feature type="non-terminal residue" evidence="1">
    <location>
        <position position="1"/>
    </location>
</feature>
<dbReference type="AlphaFoldDB" id="A0A371FB51"/>
<sequence>MKKECPKYFAQCVKKGKFLSLVCSKDCWWSRPPSDDEKFIFVGDENEVALVQIWIFLFFRNNNGSLYQNSNVVCSSSLIDNLYILDIFSSHNEILQANEILKPLDLSDIEVCVECIKGKQTSIRKLISIPNVFKSFMTLIELQLGKKIKAIKSYHGGKYYGRYDGLGEQHLESFALFLKECEIVPQYTVLGHIKENWIQEQLAINLLAMSNALGAISFTIPHQDPFLKWEMRDFLRKLNLRRKRT</sequence>
<reference evidence="1" key="1">
    <citation type="submission" date="2018-05" db="EMBL/GenBank/DDBJ databases">
        <title>Draft genome of Mucuna pruriens seed.</title>
        <authorList>
            <person name="Nnadi N.E."/>
            <person name="Vos R."/>
            <person name="Hasami M.H."/>
            <person name="Devisetty U.K."/>
            <person name="Aguiy J.C."/>
        </authorList>
    </citation>
    <scope>NUCLEOTIDE SEQUENCE [LARGE SCALE GENOMIC DNA]</scope>
    <source>
        <strain evidence="1">JCA_2017</strain>
    </source>
</reference>
<accession>A0A371FB51</accession>
<organism evidence="1 2">
    <name type="scientific">Mucuna pruriens</name>
    <name type="common">Velvet bean</name>
    <name type="synonym">Dolichos pruriens</name>
    <dbReference type="NCBI Taxonomy" id="157652"/>
    <lineage>
        <taxon>Eukaryota</taxon>
        <taxon>Viridiplantae</taxon>
        <taxon>Streptophyta</taxon>
        <taxon>Embryophyta</taxon>
        <taxon>Tracheophyta</taxon>
        <taxon>Spermatophyta</taxon>
        <taxon>Magnoliopsida</taxon>
        <taxon>eudicotyledons</taxon>
        <taxon>Gunneridae</taxon>
        <taxon>Pentapetalae</taxon>
        <taxon>rosids</taxon>
        <taxon>fabids</taxon>
        <taxon>Fabales</taxon>
        <taxon>Fabaceae</taxon>
        <taxon>Papilionoideae</taxon>
        <taxon>50 kb inversion clade</taxon>
        <taxon>NPAAA clade</taxon>
        <taxon>indigoferoid/millettioid clade</taxon>
        <taxon>Phaseoleae</taxon>
        <taxon>Mucuna</taxon>
    </lineage>
</organism>
<dbReference type="EMBL" id="QJKJ01009820">
    <property type="protein sequence ID" value="RDX75506.1"/>
    <property type="molecule type" value="Genomic_DNA"/>
</dbReference>
<proteinExistence type="predicted"/>
<gene>
    <name evidence="1" type="ORF">CR513_44601</name>
</gene>
<name>A0A371FB51_MUCPR</name>
<evidence type="ECO:0000313" key="2">
    <source>
        <dbReference type="Proteomes" id="UP000257109"/>
    </source>
</evidence>
<keyword evidence="2" id="KW-1185">Reference proteome</keyword>
<dbReference type="Proteomes" id="UP000257109">
    <property type="component" value="Unassembled WGS sequence"/>
</dbReference>
<comment type="caution">
    <text evidence="1">The sequence shown here is derived from an EMBL/GenBank/DDBJ whole genome shotgun (WGS) entry which is preliminary data.</text>
</comment>